<dbReference type="InterPro" id="IPR018247">
    <property type="entry name" value="EF_Hand_1_Ca_BS"/>
</dbReference>
<protein>
    <recommendedName>
        <fullName evidence="1">Dockerin domain-containing protein</fullName>
    </recommendedName>
</protein>
<dbReference type="PROSITE" id="PS51766">
    <property type="entry name" value="DOCKERIN"/>
    <property type="match status" value="1"/>
</dbReference>
<dbReference type="EMBL" id="BARV01006522">
    <property type="protein sequence ID" value="GAI14051.1"/>
    <property type="molecule type" value="Genomic_DNA"/>
</dbReference>
<dbReference type="GO" id="GO:0004553">
    <property type="term" value="F:hydrolase activity, hydrolyzing O-glycosyl compounds"/>
    <property type="evidence" value="ECO:0007669"/>
    <property type="project" value="InterPro"/>
</dbReference>
<dbReference type="SUPFAM" id="SSF63446">
    <property type="entry name" value="Type I dockerin domain"/>
    <property type="match status" value="1"/>
</dbReference>
<dbReference type="InterPro" id="IPR016134">
    <property type="entry name" value="Dockerin_dom"/>
</dbReference>
<dbReference type="Pfam" id="PF00404">
    <property type="entry name" value="Dockerin_1"/>
    <property type="match status" value="1"/>
</dbReference>
<dbReference type="InterPro" id="IPR002105">
    <property type="entry name" value="Dockerin_1_rpt"/>
</dbReference>
<organism evidence="2">
    <name type="scientific">marine sediment metagenome</name>
    <dbReference type="NCBI Taxonomy" id="412755"/>
    <lineage>
        <taxon>unclassified sequences</taxon>
        <taxon>metagenomes</taxon>
        <taxon>ecological metagenomes</taxon>
    </lineage>
</organism>
<reference evidence="2" key="1">
    <citation type="journal article" date="2014" name="Front. Microbiol.">
        <title>High frequency of phylogenetically diverse reductive dehalogenase-homologous genes in deep subseafloor sedimentary metagenomes.</title>
        <authorList>
            <person name="Kawai M."/>
            <person name="Futagami T."/>
            <person name="Toyoda A."/>
            <person name="Takaki Y."/>
            <person name="Nishi S."/>
            <person name="Hori S."/>
            <person name="Arai W."/>
            <person name="Tsubouchi T."/>
            <person name="Morono Y."/>
            <person name="Uchiyama I."/>
            <person name="Ito T."/>
            <person name="Fujiyama A."/>
            <person name="Inagaki F."/>
            <person name="Takami H."/>
        </authorList>
    </citation>
    <scope>NUCLEOTIDE SEQUENCE</scope>
    <source>
        <strain evidence="2">Expedition CK06-06</strain>
    </source>
</reference>
<evidence type="ECO:0000259" key="1">
    <source>
        <dbReference type="PROSITE" id="PS51766"/>
    </source>
</evidence>
<comment type="caution">
    <text evidence="2">The sequence shown here is derived from an EMBL/GenBank/DDBJ whole genome shotgun (WGS) entry which is preliminary data.</text>
</comment>
<dbReference type="Gene3D" id="1.10.1330.10">
    <property type="entry name" value="Dockerin domain"/>
    <property type="match status" value="1"/>
</dbReference>
<dbReference type="GO" id="GO:0000272">
    <property type="term" value="P:polysaccharide catabolic process"/>
    <property type="evidence" value="ECO:0007669"/>
    <property type="project" value="InterPro"/>
</dbReference>
<dbReference type="InterPro" id="IPR036439">
    <property type="entry name" value="Dockerin_dom_sf"/>
</dbReference>
<dbReference type="AlphaFoldDB" id="X1M7K3"/>
<feature type="domain" description="Dockerin" evidence="1">
    <location>
        <begin position="1"/>
        <end position="63"/>
    </location>
</feature>
<dbReference type="SUPFAM" id="SSF53474">
    <property type="entry name" value="alpha/beta-Hydrolases"/>
    <property type="match status" value="1"/>
</dbReference>
<gene>
    <name evidence="2" type="ORF">S06H3_13361</name>
</gene>
<sequence length="247" mass="28985">MNYFGDINLDDKITFDDVLLLYNVVNSVPGYITNKLISDINEDGKVNFDDVVLLYNIVNSIPGYNIKLYNEFYNVDEFNYKGRNFFVRIPPENNQKYPILMLFHGFTSNSKSFYEYSKNFFLTDNILNSYIIISVDGTSCENNWNNLSGNFWNTHQSFTLQEYIDMGFTEDDVKNRKLDVDFTNIDIKWIDEFINDIINTNYNNTNNEFVICGFSNGSNFVNHIYKFIIFKVFFARCGVRTHEAFAI</sequence>
<dbReference type="Gene3D" id="3.40.50.1820">
    <property type="entry name" value="alpha/beta hydrolase"/>
    <property type="match status" value="1"/>
</dbReference>
<evidence type="ECO:0000313" key="2">
    <source>
        <dbReference type="EMBL" id="GAI14051.1"/>
    </source>
</evidence>
<accession>X1M7K3</accession>
<dbReference type="PROSITE" id="PS00018">
    <property type="entry name" value="EF_HAND_1"/>
    <property type="match status" value="1"/>
</dbReference>
<dbReference type="InterPro" id="IPR029058">
    <property type="entry name" value="AB_hydrolase_fold"/>
</dbReference>
<name>X1M7K3_9ZZZZ</name>
<proteinExistence type="predicted"/>